<dbReference type="InterPro" id="IPR031657">
    <property type="entry name" value="REPA_OB_2"/>
</dbReference>
<dbReference type="Pfam" id="PF01336">
    <property type="entry name" value="tRNA_anti-codon"/>
    <property type="match status" value="1"/>
</dbReference>
<keyword evidence="3 9" id="KW-0235">DNA replication</keyword>
<evidence type="ECO:0000259" key="12">
    <source>
        <dbReference type="Pfam" id="PF04057"/>
    </source>
</evidence>
<dbReference type="GO" id="GO:0006260">
    <property type="term" value="P:DNA replication"/>
    <property type="evidence" value="ECO:0007669"/>
    <property type="project" value="UniProtKB-KW"/>
</dbReference>
<dbReference type="KEGG" id="bgt:106077619"/>
<keyword evidence="7 9" id="KW-0238">DNA-binding</keyword>
<dbReference type="AlphaFoldDB" id="A0A2C9K1E4"/>
<dbReference type="CDD" id="cd04477">
    <property type="entry name" value="RPA1N"/>
    <property type="match status" value="1"/>
</dbReference>
<evidence type="ECO:0000256" key="2">
    <source>
        <dbReference type="ARBA" id="ARBA00005690"/>
    </source>
</evidence>
<evidence type="ECO:0000313" key="16">
    <source>
        <dbReference type="Proteomes" id="UP000076420"/>
    </source>
</evidence>
<keyword evidence="4 9" id="KW-0479">Metal-binding</keyword>
<comment type="function">
    <text evidence="9">As part of the heterotrimeric replication protein A complex (RPA/RP-A), binds and stabilizes single-stranded DNA intermediates, that form during DNA replication or upon DNA stress. It prevents their reannealing and in parallel, recruits and activates different proteins and complexes involved in DNA metabolism. Thereby, it plays an essential role both in DNA replication and the cellular response to DNA damage.</text>
</comment>
<comment type="similarity">
    <text evidence="2 9">Belongs to the replication factor A protein 1 family.</text>
</comment>
<comment type="subunit">
    <text evidence="9">Component of the heterotrimeric canonical replication protein A complex (RPA).</text>
</comment>
<dbReference type="GO" id="GO:0006310">
    <property type="term" value="P:DNA recombination"/>
    <property type="evidence" value="ECO:0007669"/>
    <property type="project" value="InterPro"/>
</dbReference>
<dbReference type="CDD" id="cd04474">
    <property type="entry name" value="RPA1_DBD_A"/>
    <property type="match status" value="1"/>
</dbReference>
<evidence type="ECO:0000256" key="3">
    <source>
        <dbReference type="ARBA" id="ARBA00022705"/>
    </source>
</evidence>
<evidence type="ECO:0000256" key="5">
    <source>
        <dbReference type="ARBA" id="ARBA00022771"/>
    </source>
</evidence>
<dbReference type="InterPro" id="IPR012340">
    <property type="entry name" value="NA-bd_OB-fold"/>
</dbReference>
<dbReference type="FunFam" id="2.40.50.140:FF:000117">
    <property type="entry name" value="Replication protein A subunit"/>
    <property type="match status" value="1"/>
</dbReference>
<feature type="domain" description="Replication factor-A protein 1 N-terminal" evidence="12">
    <location>
        <begin position="3"/>
        <end position="101"/>
    </location>
</feature>
<keyword evidence="5 9" id="KW-0863">Zinc-finger</keyword>
<evidence type="ECO:0000256" key="1">
    <source>
        <dbReference type="ARBA" id="ARBA00004123"/>
    </source>
</evidence>
<dbReference type="Pfam" id="PF08646">
    <property type="entry name" value="Rep_fac-A_C"/>
    <property type="match status" value="1"/>
</dbReference>
<feature type="region of interest" description="Disordered" evidence="10">
    <location>
        <begin position="111"/>
        <end position="181"/>
    </location>
</feature>
<dbReference type="FunFam" id="2.40.50.140:FF:000064">
    <property type="entry name" value="Replication protein A subunit"/>
    <property type="match status" value="1"/>
</dbReference>
<feature type="domain" description="Replication protein A OB" evidence="14">
    <location>
        <begin position="299"/>
        <end position="396"/>
    </location>
</feature>
<dbReference type="PANTHER" id="PTHR47165:SF4">
    <property type="entry name" value="OS03G0429900 PROTEIN"/>
    <property type="match status" value="1"/>
</dbReference>
<proteinExistence type="inferred from homology"/>
<evidence type="ECO:0000256" key="6">
    <source>
        <dbReference type="ARBA" id="ARBA00022833"/>
    </source>
</evidence>
<evidence type="ECO:0000256" key="9">
    <source>
        <dbReference type="RuleBase" id="RU364130"/>
    </source>
</evidence>
<feature type="compositionally biased region" description="Polar residues" evidence="10">
    <location>
        <begin position="137"/>
        <end position="149"/>
    </location>
</feature>
<dbReference type="EnsemblMetazoa" id="BGLB011582-RB">
    <property type="protein sequence ID" value="BGLB011582-PB"/>
    <property type="gene ID" value="BGLB011582"/>
</dbReference>
<dbReference type="STRING" id="6526.A0A2C9K1E4"/>
<dbReference type="Gene3D" id="2.40.50.140">
    <property type="entry name" value="Nucleic acid-binding proteins"/>
    <property type="match status" value="4"/>
</dbReference>
<evidence type="ECO:0000256" key="7">
    <source>
        <dbReference type="ARBA" id="ARBA00023125"/>
    </source>
</evidence>
<feature type="compositionally biased region" description="Low complexity" evidence="10">
    <location>
        <begin position="166"/>
        <end position="176"/>
    </location>
</feature>
<sequence>MKLSNNAILQILHELTPENPKFQVINAKKIESAANSVDRYRLLLSDGDYLYSHVMLAAQLNRFMESNEITNYAVIEVTKYMCNKLAGDKRVIIILDLKVLASGADVGEKIGNPTVINPSEIPPLSSLKEDVPEQKVSLPTSKPLATNNHFGKFGGSNPENNNQKLSKPSTPSTPSSRVHSIASLTPYQNRWRIRARVTFKSNIRTWSNSKGEGKLFNVNLIDESGEIRCTGFNEQLDKFYDMLEVNKVYYFSKCSLKTANKQYSNLKCDYEMTMNAETIIEPCNDGADLPSLTFEFVKISELDKFKPNSNVDIVGIVKVCNDVSSVVSKQTQKEIVKRDLQLVDQSGVAVNLTLWGDDATKFDGQGFPVIAVKGARVSDFNGRSLSVSGSSQLIVNPGIPEAFTLRGWFENEGRDHHFSTFQGDGGSGAGHSPNYKTFIQVKNENVGQGEKADYYTAKGTVMFIKKDNCMYQACPTADCNKKLVDQGNGHYRCEKCNREFPNYKWRMILNANVADHTDNQWITCFQESAEALLGIPADELGEMREKDESQFDRVINEALFKNYLFKLRAKVETYNDESRLKTVCMAANPVNYIDYGNLLLERLSQLGI</sequence>
<evidence type="ECO:0000259" key="13">
    <source>
        <dbReference type="Pfam" id="PF08646"/>
    </source>
</evidence>
<reference evidence="15" key="1">
    <citation type="submission" date="2020-05" db="UniProtKB">
        <authorList>
            <consortium name="EnsemblMetazoa"/>
        </authorList>
    </citation>
    <scope>IDENTIFICATION</scope>
    <source>
        <strain evidence="15">BB02</strain>
    </source>
</reference>
<dbReference type="GO" id="GO:0008270">
    <property type="term" value="F:zinc ion binding"/>
    <property type="evidence" value="ECO:0007669"/>
    <property type="project" value="UniProtKB-KW"/>
</dbReference>
<evidence type="ECO:0000259" key="14">
    <source>
        <dbReference type="Pfam" id="PF16900"/>
    </source>
</evidence>
<dbReference type="VEuPathDB" id="VectorBase:BGLAX_052655"/>
<dbReference type="RefSeq" id="XP_013093800.2">
    <property type="nucleotide sequence ID" value="XM_013238346.2"/>
</dbReference>
<protein>
    <recommendedName>
        <fullName evidence="9">Replication protein A subunit</fullName>
    </recommendedName>
</protein>
<dbReference type="InterPro" id="IPR007199">
    <property type="entry name" value="Rep_factor-A_N"/>
</dbReference>
<dbReference type="InterPro" id="IPR004365">
    <property type="entry name" value="NA-bd_OB_tRNA"/>
</dbReference>
<dbReference type="GO" id="GO:0005634">
    <property type="term" value="C:nucleus"/>
    <property type="evidence" value="ECO:0007669"/>
    <property type="project" value="UniProtKB-SubCell"/>
</dbReference>
<dbReference type="Proteomes" id="UP000076420">
    <property type="component" value="Unassembled WGS sequence"/>
</dbReference>
<dbReference type="Pfam" id="PF16900">
    <property type="entry name" value="REPA_OB_2"/>
    <property type="match status" value="1"/>
</dbReference>
<evidence type="ECO:0000256" key="8">
    <source>
        <dbReference type="ARBA" id="ARBA00023242"/>
    </source>
</evidence>
<organism evidence="15 16">
    <name type="scientific">Biomphalaria glabrata</name>
    <name type="common">Bloodfluke planorb</name>
    <name type="synonym">Freshwater snail</name>
    <dbReference type="NCBI Taxonomy" id="6526"/>
    <lineage>
        <taxon>Eukaryota</taxon>
        <taxon>Metazoa</taxon>
        <taxon>Spiralia</taxon>
        <taxon>Lophotrochozoa</taxon>
        <taxon>Mollusca</taxon>
        <taxon>Gastropoda</taxon>
        <taxon>Heterobranchia</taxon>
        <taxon>Euthyneura</taxon>
        <taxon>Panpulmonata</taxon>
        <taxon>Hygrophila</taxon>
        <taxon>Lymnaeoidea</taxon>
        <taxon>Planorbidae</taxon>
        <taxon>Biomphalaria</taxon>
    </lineage>
</organism>
<dbReference type="Pfam" id="PF04057">
    <property type="entry name" value="Rep-A_N"/>
    <property type="match status" value="1"/>
</dbReference>
<dbReference type="NCBIfam" id="TIGR00617">
    <property type="entry name" value="rpa1"/>
    <property type="match status" value="1"/>
</dbReference>
<evidence type="ECO:0000256" key="4">
    <source>
        <dbReference type="ARBA" id="ARBA00022723"/>
    </source>
</evidence>
<feature type="domain" description="OB" evidence="11">
    <location>
        <begin position="191"/>
        <end position="276"/>
    </location>
</feature>
<gene>
    <name evidence="15" type="primary">106077619</name>
</gene>
<comment type="subcellular location">
    <subcellularLocation>
        <location evidence="1 9">Nucleus</location>
    </subcellularLocation>
</comment>
<dbReference type="SUPFAM" id="SSF50249">
    <property type="entry name" value="Nucleic acid-binding proteins"/>
    <property type="match status" value="4"/>
</dbReference>
<dbReference type="InterPro" id="IPR004591">
    <property type="entry name" value="Rfa1"/>
</dbReference>
<dbReference type="GO" id="GO:0003677">
    <property type="term" value="F:DNA binding"/>
    <property type="evidence" value="ECO:0007669"/>
    <property type="project" value="UniProtKB-KW"/>
</dbReference>
<evidence type="ECO:0000256" key="10">
    <source>
        <dbReference type="SAM" id="MobiDB-lite"/>
    </source>
</evidence>
<dbReference type="InterPro" id="IPR013955">
    <property type="entry name" value="Rep_factor-A_C"/>
</dbReference>
<dbReference type="InterPro" id="IPR047192">
    <property type="entry name" value="Euk_RPA1_DBD_C"/>
</dbReference>
<dbReference type="CDD" id="cd04475">
    <property type="entry name" value="RPA1_DBD_B"/>
    <property type="match status" value="1"/>
</dbReference>
<accession>A0A2C9K1E4</accession>
<dbReference type="CDD" id="cd04476">
    <property type="entry name" value="RPA1_DBD_C"/>
    <property type="match status" value="1"/>
</dbReference>
<dbReference type="VEuPathDB" id="VectorBase:BGLB011582"/>
<keyword evidence="8 9" id="KW-0539">Nucleus</keyword>
<name>A0A2C9K1E4_BIOGL</name>
<evidence type="ECO:0000259" key="11">
    <source>
        <dbReference type="Pfam" id="PF01336"/>
    </source>
</evidence>
<dbReference type="FunFam" id="2.40.50.140:FF:000041">
    <property type="entry name" value="Replication protein A subunit"/>
    <property type="match status" value="1"/>
</dbReference>
<dbReference type="OrthoDB" id="1751331at2759"/>
<dbReference type="PANTHER" id="PTHR47165">
    <property type="entry name" value="OS03G0429900 PROTEIN"/>
    <property type="match status" value="1"/>
</dbReference>
<evidence type="ECO:0000313" key="15">
    <source>
        <dbReference type="EnsemblMetazoa" id="BGLB011582-PB"/>
    </source>
</evidence>
<keyword evidence="6 9" id="KW-0862">Zinc</keyword>
<feature type="domain" description="Replication factor A C-terminal" evidence="13">
    <location>
        <begin position="454"/>
        <end position="598"/>
    </location>
</feature>
<dbReference type="GO" id="GO:0006281">
    <property type="term" value="P:DNA repair"/>
    <property type="evidence" value="ECO:0007669"/>
    <property type="project" value="InterPro"/>
</dbReference>
<dbReference type="FunFam" id="2.40.50.140:FF:000090">
    <property type="entry name" value="Replication protein A subunit"/>
    <property type="match status" value="1"/>
</dbReference>